<keyword evidence="3" id="KW-1185">Reference proteome</keyword>
<name>A0A9D4J3K9_DREPO</name>
<protein>
    <submittedName>
        <fullName evidence="2">Uncharacterized protein</fullName>
    </submittedName>
</protein>
<organism evidence="2 3">
    <name type="scientific">Dreissena polymorpha</name>
    <name type="common">Zebra mussel</name>
    <name type="synonym">Mytilus polymorpha</name>
    <dbReference type="NCBI Taxonomy" id="45954"/>
    <lineage>
        <taxon>Eukaryota</taxon>
        <taxon>Metazoa</taxon>
        <taxon>Spiralia</taxon>
        <taxon>Lophotrochozoa</taxon>
        <taxon>Mollusca</taxon>
        <taxon>Bivalvia</taxon>
        <taxon>Autobranchia</taxon>
        <taxon>Heteroconchia</taxon>
        <taxon>Euheterodonta</taxon>
        <taxon>Imparidentia</taxon>
        <taxon>Neoheterodontei</taxon>
        <taxon>Myida</taxon>
        <taxon>Dreissenoidea</taxon>
        <taxon>Dreissenidae</taxon>
        <taxon>Dreissena</taxon>
    </lineage>
</organism>
<gene>
    <name evidence="2" type="ORF">DPMN_148058</name>
</gene>
<proteinExistence type="predicted"/>
<reference evidence="2" key="1">
    <citation type="journal article" date="2019" name="bioRxiv">
        <title>The Genome of the Zebra Mussel, Dreissena polymorpha: A Resource for Invasive Species Research.</title>
        <authorList>
            <person name="McCartney M.A."/>
            <person name="Auch B."/>
            <person name="Kono T."/>
            <person name="Mallez S."/>
            <person name="Zhang Y."/>
            <person name="Obille A."/>
            <person name="Becker A."/>
            <person name="Abrahante J.E."/>
            <person name="Garbe J."/>
            <person name="Badalamenti J.P."/>
            <person name="Herman A."/>
            <person name="Mangelson H."/>
            <person name="Liachko I."/>
            <person name="Sullivan S."/>
            <person name="Sone E.D."/>
            <person name="Koren S."/>
            <person name="Silverstein K.A.T."/>
            <person name="Beckman K.B."/>
            <person name="Gohl D.M."/>
        </authorList>
    </citation>
    <scope>NUCLEOTIDE SEQUENCE</scope>
    <source>
        <strain evidence="2">Duluth1</strain>
        <tissue evidence="2">Whole animal</tissue>
    </source>
</reference>
<dbReference type="Proteomes" id="UP000828390">
    <property type="component" value="Unassembled WGS sequence"/>
</dbReference>
<evidence type="ECO:0000313" key="2">
    <source>
        <dbReference type="EMBL" id="KAH3794523.1"/>
    </source>
</evidence>
<dbReference type="EMBL" id="JAIWYP010000007">
    <property type="protein sequence ID" value="KAH3794523.1"/>
    <property type="molecule type" value="Genomic_DNA"/>
</dbReference>
<accession>A0A9D4J3K9</accession>
<evidence type="ECO:0000256" key="1">
    <source>
        <dbReference type="SAM" id="MobiDB-lite"/>
    </source>
</evidence>
<reference evidence="2" key="2">
    <citation type="submission" date="2020-11" db="EMBL/GenBank/DDBJ databases">
        <authorList>
            <person name="McCartney M.A."/>
            <person name="Auch B."/>
            <person name="Kono T."/>
            <person name="Mallez S."/>
            <person name="Becker A."/>
            <person name="Gohl D.M."/>
            <person name="Silverstein K.A.T."/>
            <person name="Koren S."/>
            <person name="Bechman K.B."/>
            <person name="Herman A."/>
            <person name="Abrahante J.E."/>
            <person name="Garbe J."/>
        </authorList>
    </citation>
    <scope>NUCLEOTIDE SEQUENCE</scope>
    <source>
        <strain evidence="2">Duluth1</strain>
        <tissue evidence="2">Whole animal</tissue>
    </source>
</reference>
<dbReference type="AlphaFoldDB" id="A0A9D4J3K9"/>
<comment type="caution">
    <text evidence="2">The sequence shown here is derived from an EMBL/GenBank/DDBJ whole genome shotgun (WGS) entry which is preliminary data.</text>
</comment>
<feature type="region of interest" description="Disordered" evidence="1">
    <location>
        <begin position="42"/>
        <end position="69"/>
    </location>
</feature>
<evidence type="ECO:0000313" key="3">
    <source>
        <dbReference type="Proteomes" id="UP000828390"/>
    </source>
</evidence>
<sequence length="69" mass="8119">MTEADIPEPLSLTVEYKSWLYWTCHKARLSLQDMLQFNLQGGRRRGRKKTGWMENDKVCPTTHSSPRHT</sequence>